<dbReference type="Proteomes" id="UP001059971">
    <property type="component" value="Chromosome 2"/>
</dbReference>
<feature type="transmembrane region" description="Helical" evidence="1">
    <location>
        <begin position="21"/>
        <end position="40"/>
    </location>
</feature>
<dbReference type="EMBL" id="AP018818">
    <property type="protein sequence ID" value="BBF71703.1"/>
    <property type="molecule type" value="Genomic_DNA"/>
</dbReference>
<dbReference type="InterPro" id="IPR038728">
    <property type="entry name" value="YkvI-like"/>
</dbReference>
<feature type="transmembrane region" description="Helical" evidence="1">
    <location>
        <begin position="230"/>
        <end position="257"/>
    </location>
</feature>
<protein>
    <recommendedName>
        <fullName evidence="4">Membrane protein YkvI</fullName>
    </recommendedName>
</protein>
<feature type="transmembrane region" description="Helical" evidence="1">
    <location>
        <begin position="349"/>
        <end position="368"/>
    </location>
</feature>
<organism evidence="2 3">
    <name type="scientific">Sphingomonas bisphenolicum</name>
    <dbReference type="NCBI Taxonomy" id="296544"/>
    <lineage>
        <taxon>Bacteria</taxon>
        <taxon>Pseudomonadati</taxon>
        <taxon>Pseudomonadota</taxon>
        <taxon>Alphaproteobacteria</taxon>
        <taxon>Sphingomonadales</taxon>
        <taxon>Sphingomonadaceae</taxon>
        <taxon>Sphingomonas</taxon>
    </lineage>
</organism>
<evidence type="ECO:0000313" key="2">
    <source>
        <dbReference type="EMBL" id="BBF71703.1"/>
    </source>
</evidence>
<feature type="transmembrane region" description="Helical" evidence="1">
    <location>
        <begin position="129"/>
        <end position="149"/>
    </location>
</feature>
<evidence type="ECO:0000313" key="3">
    <source>
        <dbReference type="Proteomes" id="UP001059971"/>
    </source>
</evidence>
<proteinExistence type="predicted"/>
<name>A0ABN5WIM2_9SPHN</name>
<feature type="transmembrane region" description="Helical" evidence="1">
    <location>
        <begin position="196"/>
        <end position="218"/>
    </location>
</feature>
<feature type="transmembrane region" description="Helical" evidence="1">
    <location>
        <begin position="98"/>
        <end position="123"/>
    </location>
</feature>
<reference evidence="2" key="1">
    <citation type="submission" date="2018-07" db="EMBL/GenBank/DDBJ databases">
        <title>Complete genome sequence of Sphingomonas bisphenolicum strain AO1, a bisphenol A degradative bacterium isolated from Japanese farm field.</title>
        <authorList>
            <person name="Murakami M."/>
            <person name="Koh M."/>
            <person name="Koba S."/>
            <person name="Matsumura Y."/>
        </authorList>
    </citation>
    <scope>NUCLEOTIDE SEQUENCE</scope>
    <source>
        <strain evidence="2">AO1</strain>
    </source>
</reference>
<feature type="transmembrane region" description="Helical" evidence="1">
    <location>
        <begin position="156"/>
        <end position="176"/>
    </location>
</feature>
<accession>A0ABN5WIM2</accession>
<feature type="transmembrane region" description="Helical" evidence="1">
    <location>
        <begin position="277"/>
        <end position="299"/>
    </location>
</feature>
<evidence type="ECO:0000256" key="1">
    <source>
        <dbReference type="SAM" id="Phobius"/>
    </source>
</evidence>
<evidence type="ECO:0008006" key="4">
    <source>
        <dbReference type="Google" id="ProtNLM"/>
    </source>
</evidence>
<feature type="transmembrane region" description="Helical" evidence="1">
    <location>
        <begin position="52"/>
        <end position="77"/>
    </location>
</feature>
<keyword evidence="1" id="KW-0472">Membrane</keyword>
<keyword evidence="1" id="KW-0812">Transmembrane</keyword>
<keyword evidence="1" id="KW-1133">Transmembrane helix</keyword>
<dbReference type="RefSeq" id="WP_261937329.1">
    <property type="nucleotide sequence ID" value="NZ_AP018818.1"/>
</dbReference>
<dbReference type="Gene3D" id="1.10.4160.10">
    <property type="entry name" value="Hydantoin permease"/>
    <property type="match status" value="1"/>
</dbReference>
<dbReference type="PANTHER" id="PTHR37814">
    <property type="entry name" value="CONSERVED MEMBRANE PROTEIN"/>
    <property type="match status" value="1"/>
</dbReference>
<gene>
    <name evidence="2" type="ORF">SBA_ch2_2360</name>
</gene>
<feature type="transmembrane region" description="Helical" evidence="1">
    <location>
        <begin position="320"/>
        <end position="343"/>
    </location>
</feature>
<keyword evidence="3" id="KW-1185">Reference proteome</keyword>
<dbReference type="PANTHER" id="PTHR37814:SF1">
    <property type="entry name" value="MEMBRANE PROTEIN"/>
    <property type="match status" value="1"/>
</dbReference>
<sequence>MSGAGEAQAQGARGASWFQRFLLPGFALKAVIIGGGYATGRELAEFFLPSGPWGGLAGMILAMLIWSIVAAVTFLFARMVGARDYRSFFEALLGRAWFIFEIGYLLFIILILAVFGAAAGAIAEVAFGAAPIVGTLALMAGIGLFATFGNASVEQLFKWVSFLLYGVYALLLILALSGFGDRIGAGFAVPAPADGWALGGLTYAGYNIIGAVVILPVLRHMRSDRDAVVAGLIAGPLAMAPAIAFFICMIAFYPGIAQEVLPSDFLLGQLGSPTFHLLFQLMIFAALLESGTGAVHAVNERIAKAWHIRRGAVLGSPARLGIALVILTGCMLVADRVGLVALIATGYRALAYIFLTVYVLPLLTIGLVRLARRRHAVPPFVAQEEVA</sequence>